<dbReference type="AlphaFoldDB" id="A0A317U1R1"/>
<sequence length="153" mass="18048">MVKDAKTMTYRYPIKWYFNLGLLFFMVCLLGCTSYPPPSTGGYAAHYYLIHYPFQNPHLSYRPDIQKYGPLRAQLNQLFQSKVWRCYPARMVEMNLLAQQIAQEIVAGLLVSARRDMNLLENNIRILWPLQEVKGCPKLKNDQYWQILKARIQ</sequence>
<reference evidence="1 2" key="1">
    <citation type="submission" date="2018-05" db="EMBL/GenBank/DDBJ databases">
        <title>Legionella qingyii sp.nov., whole genome shotgun sequence.</title>
        <authorList>
            <person name="Wu H."/>
            <person name="Zhu Q."/>
            <person name="Hu C."/>
        </authorList>
    </citation>
    <scope>NUCLEOTIDE SEQUENCE [LARGE SCALE GENOMIC DNA]</scope>
    <source>
        <strain evidence="1 2">HEB18</strain>
    </source>
</reference>
<evidence type="ECO:0000313" key="2">
    <source>
        <dbReference type="Proteomes" id="UP000247152"/>
    </source>
</evidence>
<accession>A0A317U1R1</accession>
<organism evidence="1 2">
    <name type="scientific">Legionella qingyii</name>
    <dbReference type="NCBI Taxonomy" id="2184757"/>
    <lineage>
        <taxon>Bacteria</taxon>
        <taxon>Pseudomonadati</taxon>
        <taxon>Pseudomonadota</taxon>
        <taxon>Gammaproteobacteria</taxon>
        <taxon>Legionellales</taxon>
        <taxon>Legionellaceae</taxon>
        <taxon>Legionella</taxon>
    </lineage>
</organism>
<protein>
    <submittedName>
        <fullName evidence="1">Uncharacterized protein</fullName>
    </submittedName>
</protein>
<comment type="caution">
    <text evidence="1">The sequence shown here is derived from an EMBL/GenBank/DDBJ whole genome shotgun (WGS) entry which is preliminary data.</text>
</comment>
<gene>
    <name evidence="1" type="ORF">DGG96_10330</name>
</gene>
<name>A0A317U1R1_9GAMM</name>
<proteinExistence type="predicted"/>
<evidence type="ECO:0000313" key="1">
    <source>
        <dbReference type="EMBL" id="PWY55681.1"/>
    </source>
</evidence>
<dbReference type="EMBL" id="QHJG01000015">
    <property type="protein sequence ID" value="PWY55681.1"/>
    <property type="molecule type" value="Genomic_DNA"/>
</dbReference>
<dbReference type="Proteomes" id="UP000247152">
    <property type="component" value="Unassembled WGS sequence"/>
</dbReference>